<accession>A0ACC2JNL6</accession>
<dbReference type="Proteomes" id="UP001153332">
    <property type="component" value="Unassembled WGS sequence"/>
</dbReference>
<organism evidence="1 2">
    <name type="scientific">Lasiodiplodia mahajangana</name>
    <dbReference type="NCBI Taxonomy" id="1108764"/>
    <lineage>
        <taxon>Eukaryota</taxon>
        <taxon>Fungi</taxon>
        <taxon>Dikarya</taxon>
        <taxon>Ascomycota</taxon>
        <taxon>Pezizomycotina</taxon>
        <taxon>Dothideomycetes</taxon>
        <taxon>Dothideomycetes incertae sedis</taxon>
        <taxon>Botryosphaeriales</taxon>
        <taxon>Botryosphaeriaceae</taxon>
        <taxon>Lasiodiplodia</taxon>
    </lineage>
</organism>
<evidence type="ECO:0000313" key="1">
    <source>
        <dbReference type="EMBL" id="KAJ8129025.1"/>
    </source>
</evidence>
<sequence length="153" mass="16767">MFVIQPRQPFTGAEQSHISSDLQEGDLSDPKYIAFELVNGDYEYYSHAVNVVAASYERVSAKSPLFAVREDLPSRSVLSVHQHSSWHTYQAALELGLGKGYSEVTHETGDCLVVYAATPDKAQETASVPLFIEAPEKSAVMRISGLTSANVLF</sequence>
<keyword evidence="2" id="KW-1185">Reference proteome</keyword>
<evidence type="ECO:0000313" key="2">
    <source>
        <dbReference type="Proteomes" id="UP001153332"/>
    </source>
</evidence>
<reference evidence="1" key="1">
    <citation type="submission" date="2022-12" db="EMBL/GenBank/DDBJ databases">
        <title>Genome Sequence of Lasiodiplodia mahajangana.</title>
        <authorList>
            <person name="Buettner E."/>
        </authorList>
    </citation>
    <scope>NUCLEOTIDE SEQUENCE</scope>
    <source>
        <strain evidence="1">VT137</strain>
    </source>
</reference>
<gene>
    <name evidence="1" type="ORF">O1611_g4604</name>
</gene>
<protein>
    <submittedName>
        <fullName evidence="1">Uncharacterized protein</fullName>
    </submittedName>
</protein>
<comment type="caution">
    <text evidence="1">The sequence shown here is derived from an EMBL/GenBank/DDBJ whole genome shotgun (WGS) entry which is preliminary data.</text>
</comment>
<dbReference type="EMBL" id="JAPUUL010000888">
    <property type="protein sequence ID" value="KAJ8129025.1"/>
    <property type="molecule type" value="Genomic_DNA"/>
</dbReference>
<name>A0ACC2JNL6_9PEZI</name>
<proteinExistence type="predicted"/>